<feature type="compositionally biased region" description="Basic and acidic residues" evidence="8">
    <location>
        <begin position="117"/>
        <end position="134"/>
    </location>
</feature>
<keyword evidence="10" id="KW-1185">Reference proteome</keyword>
<reference evidence="9 10" key="1">
    <citation type="journal article" date="2013" name="Nat. Genet.">
        <title>The genome of the hydatid tapeworm Echinococcus granulosus.</title>
        <authorList>
            <person name="Zheng H."/>
            <person name="Zhang W."/>
            <person name="Zhang L."/>
            <person name="Zhang Z."/>
            <person name="Li J."/>
            <person name="Lu G."/>
            <person name="Zhu Y."/>
            <person name="Wang Y."/>
            <person name="Huang Y."/>
            <person name="Liu J."/>
            <person name="Kang H."/>
            <person name="Chen J."/>
            <person name="Wang L."/>
            <person name="Chen A."/>
            <person name="Yu S."/>
            <person name="Gao Z."/>
            <person name="Jin L."/>
            <person name="Gu W."/>
            <person name="Wang Z."/>
            <person name="Zhao L."/>
            <person name="Shi B."/>
            <person name="Wen H."/>
            <person name="Lin R."/>
            <person name="Jones M.K."/>
            <person name="Brejova B."/>
            <person name="Vinar T."/>
            <person name="Zhao G."/>
            <person name="McManus D.P."/>
            <person name="Chen Z."/>
            <person name="Zhou Y."/>
            <person name="Wang S."/>
        </authorList>
    </citation>
    <scope>NUCLEOTIDE SEQUENCE [LARGE SCALE GENOMIC DNA]</scope>
</reference>
<dbReference type="Gene3D" id="6.10.250.3440">
    <property type="match status" value="1"/>
</dbReference>
<feature type="compositionally biased region" description="Basic and acidic residues" evidence="8">
    <location>
        <begin position="231"/>
        <end position="244"/>
    </location>
</feature>
<gene>
    <name evidence="9" type="ORF">EGR_04271</name>
</gene>
<organism evidence="9 10">
    <name type="scientific">Echinococcus granulosus</name>
    <name type="common">Hydatid tapeworm</name>
    <dbReference type="NCBI Taxonomy" id="6210"/>
    <lineage>
        <taxon>Eukaryota</taxon>
        <taxon>Metazoa</taxon>
        <taxon>Spiralia</taxon>
        <taxon>Lophotrochozoa</taxon>
        <taxon>Platyhelminthes</taxon>
        <taxon>Cestoda</taxon>
        <taxon>Eucestoda</taxon>
        <taxon>Cyclophyllidea</taxon>
        <taxon>Taeniidae</taxon>
        <taxon>Echinococcus</taxon>
        <taxon>Echinococcus granulosus group</taxon>
    </lineage>
</organism>
<evidence type="ECO:0000313" key="9">
    <source>
        <dbReference type="EMBL" id="EUB60832.1"/>
    </source>
</evidence>
<evidence type="ECO:0000256" key="1">
    <source>
        <dbReference type="ARBA" id="ARBA00004173"/>
    </source>
</evidence>
<proteinExistence type="inferred from homology"/>
<feature type="region of interest" description="Disordered" evidence="8">
    <location>
        <begin position="222"/>
        <end position="244"/>
    </location>
</feature>
<feature type="region of interest" description="Disordered" evidence="8">
    <location>
        <begin position="117"/>
        <end position="137"/>
    </location>
</feature>
<keyword evidence="5" id="KW-0496">Mitochondrion</keyword>
<keyword evidence="4 9" id="KW-0689">Ribosomal protein</keyword>
<evidence type="ECO:0000256" key="8">
    <source>
        <dbReference type="SAM" id="MobiDB-lite"/>
    </source>
</evidence>
<dbReference type="AlphaFoldDB" id="W6UR95"/>
<comment type="similarity">
    <text evidence="2">Belongs to the mitochondrion-specific ribosomal protein mL40 family.</text>
</comment>
<evidence type="ECO:0000313" key="10">
    <source>
        <dbReference type="Proteomes" id="UP000019149"/>
    </source>
</evidence>
<comment type="caution">
    <text evidence="9">The sequence shown here is derived from an EMBL/GenBank/DDBJ whole genome shotgun (WGS) entry which is preliminary data.</text>
</comment>
<dbReference type="OMA" id="KEWARYK"/>
<accession>W6UR95</accession>
<dbReference type="Pfam" id="PF09812">
    <property type="entry name" value="MRP-L28"/>
    <property type="match status" value="1"/>
</dbReference>
<evidence type="ECO:0000256" key="6">
    <source>
        <dbReference type="ARBA" id="ARBA00023274"/>
    </source>
</evidence>
<evidence type="ECO:0000256" key="3">
    <source>
        <dbReference type="ARBA" id="ARBA00022946"/>
    </source>
</evidence>
<keyword evidence="3" id="KW-0809">Transit peptide</keyword>
<comment type="subcellular location">
    <subcellularLocation>
        <location evidence="1">Mitochondrion</location>
    </subcellularLocation>
</comment>
<dbReference type="RefSeq" id="XP_024352028.1">
    <property type="nucleotide sequence ID" value="XM_024493520.1"/>
</dbReference>
<dbReference type="PANTHER" id="PTHR13359">
    <property type="entry name" value="39S RIBOSOMAL PROTEIN L40, MITOCHONDRIAL"/>
    <property type="match status" value="1"/>
</dbReference>
<dbReference type="PANTHER" id="PTHR13359:SF2">
    <property type="entry name" value="LARGE RIBOSOMAL SUBUNIT PROTEIN ML40"/>
    <property type="match status" value="1"/>
</dbReference>
<evidence type="ECO:0000256" key="4">
    <source>
        <dbReference type="ARBA" id="ARBA00022980"/>
    </source>
</evidence>
<dbReference type="STRING" id="6210.W6UR95"/>
<dbReference type="Proteomes" id="UP000019149">
    <property type="component" value="Unassembled WGS sequence"/>
</dbReference>
<protein>
    <recommendedName>
        <fullName evidence="7">Large ribosomal subunit protein mL40</fullName>
    </recommendedName>
</protein>
<evidence type="ECO:0000256" key="5">
    <source>
        <dbReference type="ARBA" id="ARBA00023128"/>
    </source>
</evidence>
<dbReference type="CTD" id="36339986"/>
<dbReference type="KEGG" id="egl:EGR_04271"/>
<dbReference type="EMBL" id="APAU02000026">
    <property type="protein sequence ID" value="EUB60832.1"/>
    <property type="molecule type" value="Genomic_DNA"/>
</dbReference>
<dbReference type="GO" id="GO:0005762">
    <property type="term" value="C:mitochondrial large ribosomal subunit"/>
    <property type="evidence" value="ECO:0007669"/>
    <property type="project" value="InterPro"/>
</dbReference>
<dbReference type="OrthoDB" id="5977625at2759"/>
<dbReference type="GeneID" id="36339986"/>
<keyword evidence="6" id="KW-0687">Ribonucleoprotein</keyword>
<evidence type="ECO:0000256" key="2">
    <source>
        <dbReference type="ARBA" id="ARBA00009360"/>
    </source>
</evidence>
<sequence>MCWVDTFLSTTLRSQKCFGHIYQLGWLNLLREDNATISVASSSAEGRFFTPSKSAELILVESLRCLHVGNILCAEPLKKKKRVDPQQEQNRIRRKAKRIEREIKRLSRQGKKLKPVEEIEGDRQLMKEEQDRRRPPTILSEDEIDSQVLLMKEWARYQACVAREEERKLRSVQAAQQRALRSLAAISPYHLYAAAIQPVGVSTSAGEVTDVTEVAPLCLSTSGPFATAPPRDPKSYEAPDGEKIDRTPTFEYEFELDRKFMAEAKRNKFVKIFGKN</sequence>
<name>W6UR95_ECHGR</name>
<dbReference type="InterPro" id="IPR039145">
    <property type="entry name" value="Ribosomal_mL40_metazoa/plant"/>
</dbReference>
<evidence type="ECO:0000256" key="7">
    <source>
        <dbReference type="ARBA" id="ARBA00035192"/>
    </source>
</evidence>
<dbReference type="InterPro" id="IPR019192">
    <property type="entry name" value="Ribosomal_mL40"/>
</dbReference>